<protein>
    <recommendedName>
        <fullName evidence="1">FRIGIDA-like protein</fullName>
    </recommendedName>
</protein>
<evidence type="ECO:0000313" key="3">
    <source>
        <dbReference type="Proteomes" id="UP000631114"/>
    </source>
</evidence>
<dbReference type="Gene3D" id="3.40.50.300">
    <property type="entry name" value="P-loop containing nucleotide triphosphate hydrolases"/>
    <property type="match status" value="1"/>
</dbReference>
<reference evidence="2 3" key="1">
    <citation type="submission" date="2020-10" db="EMBL/GenBank/DDBJ databases">
        <title>The Coptis chinensis genome and diversification of protoberbering-type alkaloids.</title>
        <authorList>
            <person name="Wang B."/>
            <person name="Shu S."/>
            <person name="Song C."/>
            <person name="Liu Y."/>
        </authorList>
    </citation>
    <scope>NUCLEOTIDE SEQUENCE [LARGE SCALE GENOMIC DNA]</scope>
    <source>
        <strain evidence="2">HL-2020</strain>
        <tissue evidence="2">Leaf</tissue>
    </source>
</reference>
<dbReference type="SUPFAM" id="SSF52540">
    <property type="entry name" value="P-loop containing nucleoside triphosphate hydrolases"/>
    <property type="match status" value="1"/>
</dbReference>
<keyword evidence="1" id="KW-0221">Differentiation</keyword>
<gene>
    <name evidence="2" type="ORF">IFM89_010805</name>
</gene>
<dbReference type="InterPro" id="IPR012474">
    <property type="entry name" value="Frigida"/>
</dbReference>
<dbReference type="GO" id="GO:0030154">
    <property type="term" value="P:cell differentiation"/>
    <property type="evidence" value="ECO:0007669"/>
    <property type="project" value="UniProtKB-KW"/>
</dbReference>
<keyword evidence="1" id="KW-0217">Developmental protein</keyword>
<dbReference type="InterPro" id="IPR027417">
    <property type="entry name" value="P-loop_NTPase"/>
</dbReference>
<dbReference type="AlphaFoldDB" id="A0A835ILG6"/>
<organism evidence="2 3">
    <name type="scientific">Coptis chinensis</name>
    <dbReference type="NCBI Taxonomy" id="261450"/>
    <lineage>
        <taxon>Eukaryota</taxon>
        <taxon>Viridiplantae</taxon>
        <taxon>Streptophyta</taxon>
        <taxon>Embryophyta</taxon>
        <taxon>Tracheophyta</taxon>
        <taxon>Spermatophyta</taxon>
        <taxon>Magnoliopsida</taxon>
        <taxon>Ranunculales</taxon>
        <taxon>Ranunculaceae</taxon>
        <taxon>Coptidoideae</taxon>
        <taxon>Coptis</taxon>
    </lineage>
</organism>
<proteinExistence type="inferred from homology"/>
<sequence>GGWPGFRIVSKFDLEFLRKLVMENPSRRDFPKLASALGLGEKMGADRMIDMGFEPQVVGVLDAMPSCNLKPENEDEELDEKRIYRTTYMFSATMPPDVERLDRKEASADPVDYDLEPVHCQHQPSMGLPLSTYEDRIILNKFL</sequence>
<keyword evidence="3" id="KW-1185">Reference proteome</keyword>
<comment type="similarity">
    <text evidence="1">Belongs to the Frigida family.</text>
</comment>
<dbReference type="Proteomes" id="UP000631114">
    <property type="component" value="Unassembled WGS sequence"/>
</dbReference>
<evidence type="ECO:0000313" key="2">
    <source>
        <dbReference type="EMBL" id="KAF9620146.1"/>
    </source>
</evidence>
<name>A0A835ILG6_9MAGN</name>
<dbReference type="Pfam" id="PF07899">
    <property type="entry name" value="Frigida"/>
    <property type="match status" value="1"/>
</dbReference>
<comment type="caution">
    <text evidence="2">The sequence shown here is derived from an EMBL/GenBank/DDBJ whole genome shotgun (WGS) entry which is preliminary data.</text>
</comment>
<evidence type="ECO:0000256" key="1">
    <source>
        <dbReference type="RuleBase" id="RU364012"/>
    </source>
</evidence>
<dbReference type="GO" id="GO:0009908">
    <property type="term" value="P:flower development"/>
    <property type="evidence" value="ECO:0007669"/>
    <property type="project" value="UniProtKB-KW"/>
</dbReference>
<feature type="non-terminal residue" evidence="2">
    <location>
        <position position="143"/>
    </location>
</feature>
<dbReference type="OrthoDB" id="196131at2759"/>
<dbReference type="EMBL" id="JADFTS010000002">
    <property type="protein sequence ID" value="KAF9620146.1"/>
    <property type="molecule type" value="Genomic_DNA"/>
</dbReference>
<accession>A0A835ILG6</accession>
<keyword evidence="1" id="KW-0287">Flowering</keyword>